<dbReference type="GO" id="GO:0007165">
    <property type="term" value="P:signal transduction"/>
    <property type="evidence" value="ECO:0007669"/>
    <property type="project" value="UniProtKB-ARBA"/>
</dbReference>
<feature type="domain" description="Ras-GAP" evidence="1">
    <location>
        <begin position="166"/>
        <end position="381"/>
    </location>
</feature>
<sequence>MEDTVPFKRNTSGATANRQSKRYSVAALYMSMGGVDRDDDIDDELAKAQKYLRQLKSDISEQSKRNFLLEKDVRYLDGRIALLIQNKMNAEEQKDIASRLEEAPEQVADEYFPDRKKTELYGNLFFLLQSEPKHIALLCRVVSMAEIDSLLQTVMFTIYGNQYEQREEHLLLTMFQAVLAYQFDNAQEFSSLLRANTPVSRMMTTYTRRGPGQSYLRSALSAKLSSIIDEKNLNLEINPLKVYEELVDMDGGSSRNSNEEQPTITAEEASRHPMVLEMIRPRHVKLKQLSSELLDTILSSLDMVPYGIRWICKQIRLLTKRKYPTATDAAVCSLIGAFFFLRFINPAIVTPQAYMLVDRLPSDNSRRVLTLLAKMLQNLVNKPTYSKEPYMQNLAPFVDANKARINNFLQELCDVPDFNESLEMDQYVALSKKDLFLNITLNEVYGMHSLLDKYHEKVIQNESSHLGLLLADIGESPGLVPRSANANMELQLFNRWETEVGDVDGGPLDFLRADVIFMEAKSLMINIIRAFPPGHNVLQRPLDLHKIADFAATTNEEALVKRGIKALDLLVEIEQADSDDAELLQAEVDSELKQLGSLQESVENEAKSLDDVYRIIRDHNEYLRSQIDTYKSYLANVRMQTGGPLGAVTNGGGKPTTKSKIPVKKYTPPQLIKENVVLDWRLPDSRTANMTLYIASPVPGTFVISLVLKGRAEPIFTLDLKLDDLLEMSADKGLETLDLECIVFSIKPLVALLKRDLKRK</sequence>
<name>A0A167D7A0_9ASCO</name>
<evidence type="ECO:0000259" key="1">
    <source>
        <dbReference type="PROSITE" id="PS50018"/>
    </source>
</evidence>
<dbReference type="GO" id="GO:0005096">
    <property type="term" value="F:GTPase activator activity"/>
    <property type="evidence" value="ECO:0007669"/>
    <property type="project" value="TreeGrafter"/>
</dbReference>
<proteinExistence type="predicted"/>
<dbReference type="Gene3D" id="1.10.506.10">
    <property type="entry name" value="GTPase Activation - p120gap, domain 1"/>
    <property type="match status" value="1"/>
</dbReference>
<dbReference type="AlphaFoldDB" id="A0A167D7A0"/>
<gene>
    <name evidence="2" type="primary">IRA1</name>
    <name evidence="2" type="ORF">AWJ20_826</name>
</gene>
<reference evidence="2 3" key="1">
    <citation type="submission" date="2016-02" db="EMBL/GenBank/DDBJ databases">
        <title>Complete genome sequence and transcriptome regulation of the pentose utilising yeast Sugiyamaella lignohabitans.</title>
        <authorList>
            <person name="Bellasio M."/>
            <person name="Peymann A."/>
            <person name="Valli M."/>
            <person name="Sipitzky M."/>
            <person name="Graf A."/>
            <person name="Sauer M."/>
            <person name="Marx H."/>
            <person name="Mattanovich D."/>
        </authorList>
    </citation>
    <scope>NUCLEOTIDE SEQUENCE [LARGE SCALE GENOMIC DNA]</scope>
    <source>
        <strain evidence="2 3">CBS 10342</strain>
    </source>
</reference>
<dbReference type="RefSeq" id="XP_018735046.1">
    <property type="nucleotide sequence ID" value="XM_018882793.1"/>
</dbReference>
<organism evidence="2 3">
    <name type="scientific">Sugiyamaella lignohabitans</name>
    <dbReference type="NCBI Taxonomy" id="796027"/>
    <lineage>
        <taxon>Eukaryota</taxon>
        <taxon>Fungi</taxon>
        <taxon>Dikarya</taxon>
        <taxon>Ascomycota</taxon>
        <taxon>Saccharomycotina</taxon>
        <taxon>Dipodascomycetes</taxon>
        <taxon>Dipodascales</taxon>
        <taxon>Trichomonascaceae</taxon>
        <taxon>Sugiyamaella</taxon>
    </lineage>
</organism>
<evidence type="ECO:0000313" key="2">
    <source>
        <dbReference type="EMBL" id="ANB12569.1"/>
    </source>
</evidence>
<dbReference type="InterPro" id="IPR000593">
    <property type="entry name" value="RasGAP_C"/>
</dbReference>
<accession>A0A167D7A0</accession>
<evidence type="ECO:0000313" key="3">
    <source>
        <dbReference type="Proteomes" id="UP000189580"/>
    </source>
</evidence>
<dbReference type="InterPro" id="IPR008936">
    <property type="entry name" value="Rho_GTPase_activation_prot"/>
</dbReference>
<dbReference type="Pfam" id="PF03836">
    <property type="entry name" value="RasGAP_C"/>
    <property type="match status" value="1"/>
</dbReference>
<dbReference type="PANTHER" id="PTHR14149">
    <property type="entry name" value="RAS GTPASE-ACTIVATING PROTEIN WITH IQ MOTIF"/>
    <property type="match status" value="1"/>
</dbReference>
<dbReference type="GO" id="GO:0046580">
    <property type="term" value="P:negative regulation of Ras protein signal transduction"/>
    <property type="evidence" value="ECO:0007669"/>
    <property type="project" value="TreeGrafter"/>
</dbReference>
<dbReference type="SUPFAM" id="SSF48350">
    <property type="entry name" value="GTPase activation domain, GAP"/>
    <property type="match status" value="1"/>
</dbReference>
<keyword evidence="3" id="KW-1185">Reference proteome</keyword>
<dbReference type="PROSITE" id="PS00509">
    <property type="entry name" value="RAS_GTPASE_ACTIV_1"/>
    <property type="match status" value="1"/>
</dbReference>
<dbReference type="InterPro" id="IPR023152">
    <property type="entry name" value="RasGAP_CS"/>
</dbReference>
<dbReference type="InterPro" id="IPR001936">
    <property type="entry name" value="RasGAP_dom"/>
</dbReference>
<dbReference type="KEGG" id="slb:AWJ20_826"/>
<dbReference type="Proteomes" id="UP000189580">
    <property type="component" value="Chromosome a"/>
</dbReference>
<dbReference type="SUPFAM" id="SSF143885">
    <property type="entry name" value="RGC domain-like"/>
    <property type="match status" value="1"/>
</dbReference>
<dbReference type="Pfam" id="PF00616">
    <property type="entry name" value="RasGAP"/>
    <property type="match status" value="1"/>
</dbReference>
<dbReference type="OrthoDB" id="775356at2759"/>
<dbReference type="SMART" id="SM00323">
    <property type="entry name" value="RasGAP"/>
    <property type="match status" value="1"/>
</dbReference>
<protein>
    <submittedName>
        <fullName evidence="2">Ira1p</fullName>
    </submittedName>
</protein>
<dbReference type="PROSITE" id="PS50018">
    <property type="entry name" value="RAS_GTPASE_ACTIV_2"/>
    <property type="match status" value="1"/>
</dbReference>
<dbReference type="CDD" id="cd05132">
    <property type="entry name" value="RasGAP_GAPA"/>
    <property type="match status" value="1"/>
</dbReference>
<dbReference type="PANTHER" id="PTHR14149:SF17">
    <property type="entry name" value="GTPASE-ACTIVATING PROTEIN"/>
    <property type="match status" value="1"/>
</dbReference>
<dbReference type="GeneID" id="30037901"/>
<dbReference type="EMBL" id="CP014501">
    <property type="protein sequence ID" value="ANB12569.1"/>
    <property type="molecule type" value="Genomic_DNA"/>
</dbReference>
<dbReference type="GO" id="GO:0005938">
    <property type="term" value="C:cell cortex"/>
    <property type="evidence" value="ECO:0007669"/>
    <property type="project" value="TreeGrafter"/>
</dbReference>